<organism evidence="2">
    <name type="scientific">Tanacetum cinerariifolium</name>
    <name type="common">Dalmatian daisy</name>
    <name type="synonym">Chrysanthemum cinerariifolium</name>
    <dbReference type="NCBI Taxonomy" id="118510"/>
    <lineage>
        <taxon>Eukaryota</taxon>
        <taxon>Viridiplantae</taxon>
        <taxon>Streptophyta</taxon>
        <taxon>Embryophyta</taxon>
        <taxon>Tracheophyta</taxon>
        <taxon>Spermatophyta</taxon>
        <taxon>Magnoliopsida</taxon>
        <taxon>eudicotyledons</taxon>
        <taxon>Gunneridae</taxon>
        <taxon>Pentapetalae</taxon>
        <taxon>asterids</taxon>
        <taxon>campanulids</taxon>
        <taxon>Asterales</taxon>
        <taxon>Asteraceae</taxon>
        <taxon>Asteroideae</taxon>
        <taxon>Anthemideae</taxon>
        <taxon>Anthemidinae</taxon>
        <taxon>Tanacetum</taxon>
    </lineage>
</organism>
<accession>A0A699W907</accession>
<comment type="caution">
    <text evidence="2">The sequence shown here is derived from an EMBL/GenBank/DDBJ whole genome shotgun (WGS) entry which is preliminary data.</text>
</comment>
<reference evidence="2" key="1">
    <citation type="journal article" date="2019" name="Sci. Rep.">
        <title>Draft genome of Tanacetum cinerariifolium, the natural source of mosquito coil.</title>
        <authorList>
            <person name="Yamashiro T."/>
            <person name="Shiraishi A."/>
            <person name="Satake H."/>
            <person name="Nakayama K."/>
        </authorList>
    </citation>
    <scope>NUCLEOTIDE SEQUENCE</scope>
</reference>
<name>A0A699W907_TANCI</name>
<feature type="region of interest" description="Disordered" evidence="1">
    <location>
        <begin position="1"/>
        <end position="29"/>
    </location>
</feature>
<sequence length="53" mass="6030">MDTELSSTKDIQPPLVQVQVPEDKPVEKPSVVIPKSKPYLPYPSRLAKEKIRE</sequence>
<evidence type="ECO:0000256" key="1">
    <source>
        <dbReference type="SAM" id="MobiDB-lite"/>
    </source>
</evidence>
<dbReference type="EMBL" id="BKCJ011539885">
    <property type="protein sequence ID" value="GFD40794.1"/>
    <property type="molecule type" value="Genomic_DNA"/>
</dbReference>
<protein>
    <recommendedName>
        <fullName evidence="3">Reverse transcriptase domain-containing protein</fullName>
    </recommendedName>
</protein>
<evidence type="ECO:0008006" key="3">
    <source>
        <dbReference type="Google" id="ProtNLM"/>
    </source>
</evidence>
<evidence type="ECO:0000313" key="2">
    <source>
        <dbReference type="EMBL" id="GFD40794.1"/>
    </source>
</evidence>
<proteinExistence type="predicted"/>
<dbReference type="AlphaFoldDB" id="A0A699W907"/>
<feature type="compositionally biased region" description="Polar residues" evidence="1">
    <location>
        <begin position="1"/>
        <end position="10"/>
    </location>
</feature>
<gene>
    <name evidence="2" type="ORF">Tci_912763</name>
</gene>
<feature type="non-terminal residue" evidence="2">
    <location>
        <position position="53"/>
    </location>
</feature>